<sequence length="183" mass="19817">MGLGAMILTDREIQIALECSQIKIAPVPDVSAFSSTSVDLTLGDKAAVWQAESGITLHPGRSGYSYGNIKKFQSLVNIQEIELKPQAFILAWTREEVDLPQNSRIAARVEGKSSMARIGIGVHCTAPTIHAGFRGPIQLEIFNFGPHCIGLDPGMRICQLILEQTFGTPSKGYAGMFLDQKAS</sequence>
<dbReference type="Proteomes" id="UP000326641">
    <property type="component" value="Unassembled WGS sequence"/>
</dbReference>
<dbReference type="SUPFAM" id="SSF51283">
    <property type="entry name" value="dUTPase-like"/>
    <property type="match status" value="1"/>
</dbReference>
<name>A0A564WDI1_9PROT</name>
<comment type="caution">
    <text evidence="3">The sequence shown here is derived from an EMBL/GenBank/DDBJ whole genome shotgun (WGS) entry which is preliminary data.</text>
</comment>
<dbReference type="PANTHER" id="PTHR42680">
    <property type="entry name" value="DCTP DEAMINASE"/>
    <property type="match status" value="1"/>
</dbReference>
<evidence type="ECO:0000313" key="3">
    <source>
        <dbReference type="EMBL" id="VUX46567.1"/>
    </source>
</evidence>
<dbReference type="InterPro" id="IPR033704">
    <property type="entry name" value="dUTPase_trimeric"/>
</dbReference>
<dbReference type="InterPro" id="IPR036157">
    <property type="entry name" value="dUTPase-like_sf"/>
</dbReference>
<dbReference type="CDD" id="cd07557">
    <property type="entry name" value="trimeric_dUTPase"/>
    <property type="match status" value="1"/>
</dbReference>
<proteinExistence type="predicted"/>
<evidence type="ECO:0000313" key="4">
    <source>
        <dbReference type="Proteomes" id="UP000326641"/>
    </source>
</evidence>
<gene>
    <name evidence="3" type="ORF">DF3PA_240022</name>
</gene>
<dbReference type="PANTHER" id="PTHR42680:SF3">
    <property type="entry name" value="DCTP DEAMINASE"/>
    <property type="match status" value="1"/>
</dbReference>
<dbReference type="NCBIfam" id="TIGR02274">
    <property type="entry name" value="dCTP_deam"/>
    <property type="match status" value="1"/>
</dbReference>
<dbReference type="InterPro" id="IPR011962">
    <property type="entry name" value="dCTP_deaminase"/>
</dbReference>
<keyword evidence="4" id="KW-1185">Reference proteome</keyword>
<keyword evidence="1" id="KW-0378">Hydrolase</keyword>
<dbReference type="EMBL" id="UXAT02000017">
    <property type="protein sequence ID" value="VUX46567.1"/>
    <property type="molecule type" value="Genomic_DNA"/>
</dbReference>
<dbReference type="GO" id="GO:0006229">
    <property type="term" value="P:dUTP biosynthetic process"/>
    <property type="evidence" value="ECO:0007669"/>
    <property type="project" value="InterPro"/>
</dbReference>
<dbReference type="GO" id="GO:0015949">
    <property type="term" value="P:nucleobase-containing small molecule interconversion"/>
    <property type="evidence" value="ECO:0007669"/>
    <property type="project" value="TreeGrafter"/>
</dbReference>
<evidence type="ECO:0000256" key="2">
    <source>
        <dbReference type="ARBA" id="ARBA00023080"/>
    </source>
</evidence>
<reference evidence="3" key="1">
    <citation type="submission" date="2018-11" db="EMBL/GenBank/DDBJ databases">
        <authorList>
            <person name="Onetto C."/>
        </authorList>
    </citation>
    <scope>NUCLEOTIDE SEQUENCE [LARGE SCALE GENOMIC DNA]</scope>
</reference>
<dbReference type="Pfam" id="PF22769">
    <property type="entry name" value="DCD"/>
    <property type="match status" value="1"/>
</dbReference>
<dbReference type="Gene3D" id="2.70.40.10">
    <property type="match status" value="1"/>
</dbReference>
<dbReference type="GO" id="GO:0008829">
    <property type="term" value="F:dCTP deaminase activity"/>
    <property type="evidence" value="ECO:0007669"/>
    <property type="project" value="InterPro"/>
</dbReference>
<accession>A0A564WDI1</accession>
<keyword evidence="2" id="KW-0546">Nucleotide metabolism</keyword>
<evidence type="ECO:0000256" key="1">
    <source>
        <dbReference type="ARBA" id="ARBA00022801"/>
    </source>
</evidence>
<dbReference type="AlphaFoldDB" id="A0A564WDI1"/>
<organism evidence="3 4">
    <name type="scientific">Candidatus Defluviicoccus seviourii</name>
    <dbReference type="NCBI Taxonomy" id="2565273"/>
    <lineage>
        <taxon>Bacteria</taxon>
        <taxon>Pseudomonadati</taxon>
        <taxon>Pseudomonadota</taxon>
        <taxon>Alphaproteobacteria</taxon>
        <taxon>Rhodospirillales</taxon>
        <taxon>Rhodospirillaceae</taxon>
        <taxon>Defluviicoccus</taxon>
    </lineage>
</organism>
<protein>
    <submittedName>
        <fullName evidence="3">Uncharacterized protein</fullName>
    </submittedName>
</protein>